<sequence>MATRFRVRVQQQRGKRASIFILIIIIIIIIRTVTRGFPDRFPTVDFPTLPTETYGITCTPVMPFFYDRPEQARAAWQPNRTSCD</sequence>
<proteinExistence type="predicted"/>
<keyword evidence="1" id="KW-0472">Membrane</keyword>
<evidence type="ECO:0000256" key="1">
    <source>
        <dbReference type="SAM" id="Phobius"/>
    </source>
</evidence>
<dbReference type="EMBL" id="NKUA01000001">
    <property type="protein sequence ID" value="PYD80969.1"/>
    <property type="molecule type" value="Genomic_DNA"/>
</dbReference>
<dbReference type="Proteomes" id="UP000247814">
    <property type="component" value="Unassembled WGS sequence"/>
</dbReference>
<comment type="caution">
    <text evidence="2">The sequence shown here is derived from an EMBL/GenBank/DDBJ whole genome shotgun (WGS) entry which is preliminary data.</text>
</comment>
<evidence type="ECO:0000313" key="3">
    <source>
        <dbReference type="Proteomes" id="UP000247814"/>
    </source>
</evidence>
<protein>
    <submittedName>
        <fullName evidence="2">Uncharacterized protein</fullName>
    </submittedName>
</protein>
<keyword evidence="1" id="KW-1133">Transmembrane helix</keyword>
<keyword evidence="3" id="KW-1185">Reference proteome</keyword>
<reference evidence="2 3" key="1">
    <citation type="submission" date="2017-07" db="EMBL/GenBank/DDBJ databases">
        <title>A draft genome sequence of Komagataeibacter sucrofermentans LMG 18788.</title>
        <authorList>
            <person name="Skraban J."/>
            <person name="Cleenwerck I."/>
            <person name="Vandamme P."/>
            <person name="Trcek J."/>
        </authorList>
    </citation>
    <scope>NUCLEOTIDE SEQUENCE [LARGE SCALE GENOMIC DNA]</scope>
    <source>
        <strain evidence="2 3">LMG 18788</strain>
    </source>
</reference>
<gene>
    <name evidence="2" type="ORF">CFR77_00030</name>
</gene>
<dbReference type="OrthoDB" id="7282748at2"/>
<organism evidence="2 3">
    <name type="scientific">Komagataeibacter sucrofermentans</name>
    <dbReference type="NCBI Taxonomy" id="1053551"/>
    <lineage>
        <taxon>Bacteria</taxon>
        <taxon>Pseudomonadati</taxon>
        <taxon>Pseudomonadota</taxon>
        <taxon>Alphaproteobacteria</taxon>
        <taxon>Acetobacterales</taxon>
        <taxon>Acetobacteraceae</taxon>
        <taxon>Komagataeibacter</taxon>
    </lineage>
</organism>
<name>A0A318QZZ9_9PROT</name>
<dbReference type="AlphaFoldDB" id="A0A318QZZ9"/>
<feature type="transmembrane region" description="Helical" evidence="1">
    <location>
        <begin position="20"/>
        <end position="37"/>
    </location>
</feature>
<evidence type="ECO:0000313" key="2">
    <source>
        <dbReference type="EMBL" id="PYD80969.1"/>
    </source>
</evidence>
<keyword evidence="1" id="KW-0812">Transmembrane</keyword>
<accession>A0A318QZZ9</accession>